<keyword evidence="1" id="KW-0472">Membrane</keyword>
<evidence type="ECO:0000313" key="3">
    <source>
        <dbReference type="Proteomes" id="UP000229506"/>
    </source>
</evidence>
<feature type="transmembrane region" description="Helical" evidence="1">
    <location>
        <begin position="12"/>
        <end position="34"/>
    </location>
</feature>
<dbReference type="Proteomes" id="UP000229506">
    <property type="component" value="Unassembled WGS sequence"/>
</dbReference>
<organism evidence="2 3">
    <name type="scientific">Candidatus Roizmanbacteria bacterium CG_4_10_14_0_2_um_filter_33_96</name>
    <dbReference type="NCBI Taxonomy" id="1974821"/>
    <lineage>
        <taxon>Bacteria</taxon>
        <taxon>Candidatus Roizmaniibacteriota</taxon>
    </lineage>
</organism>
<dbReference type="InterPro" id="IPR045584">
    <property type="entry name" value="Pilin-like"/>
</dbReference>
<dbReference type="InterPro" id="IPR012902">
    <property type="entry name" value="N_methyl_site"/>
</dbReference>
<reference evidence="3" key="1">
    <citation type="submission" date="2017-09" db="EMBL/GenBank/DDBJ databases">
        <title>Depth-based differentiation of microbial function through sediment-hosted aquifers and enrichment of novel symbionts in the deep terrestrial subsurface.</title>
        <authorList>
            <person name="Probst A.J."/>
            <person name="Ladd B."/>
            <person name="Jarett J.K."/>
            <person name="Geller-Mcgrath D.E."/>
            <person name="Sieber C.M.K."/>
            <person name="Emerson J.B."/>
            <person name="Anantharaman K."/>
            <person name="Thomas B.C."/>
            <person name="Malmstrom R."/>
            <person name="Stieglmeier M."/>
            <person name="Klingl A."/>
            <person name="Woyke T."/>
            <person name="Ryan C.M."/>
            <person name="Banfield J.F."/>
        </authorList>
    </citation>
    <scope>NUCLEOTIDE SEQUENCE [LARGE SCALE GENOMIC DNA]</scope>
</reference>
<dbReference type="EMBL" id="PFOF01000002">
    <property type="protein sequence ID" value="PIZ68518.1"/>
    <property type="molecule type" value="Genomic_DNA"/>
</dbReference>
<protein>
    <recommendedName>
        <fullName evidence="4">Type II secretion system protein GspG C-terminal domain-containing protein</fullName>
    </recommendedName>
</protein>
<evidence type="ECO:0000256" key="1">
    <source>
        <dbReference type="SAM" id="Phobius"/>
    </source>
</evidence>
<dbReference type="AlphaFoldDB" id="A0A2M7UBC9"/>
<proteinExistence type="predicted"/>
<evidence type="ECO:0008006" key="4">
    <source>
        <dbReference type="Google" id="ProtNLM"/>
    </source>
</evidence>
<comment type="caution">
    <text evidence="2">The sequence shown here is derived from an EMBL/GenBank/DDBJ whole genome shotgun (WGS) entry which is preliminary data.</text>
</comment>
<dbReference type="NCBIfam" id="TIGR02532">
    <property type="entry name" value="IV_pilin_GFxxxE"/>
    <property type="match status" value="1"/>
</dbReference>
<keyword evidence="1" id="KW-1133">Transmembrane helix</keyword>
<sequence length="236" mass="26076">MKIAKKIKGLSLIEILIVVFIIGILSLFITPPIITQLKKARDGKRKVDINLIQKGLEEYYDSTNCYPERLPECAKPLIIGVTNILAGIPCDPKNNSFYPYITTGENCSPYFKLYAKLERSEDPNIYMTGCENGCGPNCAYNFGVSSSNVSLDYCESPISPSPTNPPFLTTSLTPSPTPIQYVCGPAAGPNPEGNCESYVIPTLSECPKIYPNDPTCQYECYIKANRCRNSKGKFKQ</sequence>
<gene>
    <name evidence="2" type="ORF">COY12_00065</name>
</gene>
<accession>A0A2M7UBC9</accession>
<dbReference type="SUPFAM" id="SSF54523">
    <property type="entry name" value="Pili subunits"/>
    <property type="match status" value="1"/>
</dbReference>
<dbReference type="PROSITE" id="PS00409">
    <property type="entry name" value="PROKAR_NTER_METHYL"/>
    <property type="match status" value="1"/>
</dbReference>
<name>A0A2M7UBC9_9BACT</name>
<dbReference type="Gene3D" id="3.30.700.10">
    <property type="entry name" value="Glycoprotein, Type 4 Pilin"/>
    <property type="match status" value="1"/>
</dbReference>
<evidence type="ECO:0000313" key="2">
    <source>
        <dbReference type="EMBL" id="PIZ68518.1"/>
    </source>
</evidence>
<keyword evidence="1" id="KW-0812">Transmembrane</keyword>
<dbReference type="Pfam" id="PF07963">
    <property type="entry name" value="N_methyl"/>
    <property type="match status" value="1"/>
</dbReference>